<dbReference type="RefSeq" id="NP_982944.1">
    <property type="nucleotide sequence ID" value="NM_208297.1"/>
</dbReference>
<evidence type="ECO:0000313" key="7">
    <source>
        <dbReference type="Proteomes" id="UP000000591"/>
    </source>
</evidence>
<gene>
    <name evidence="6" type="ORF">AGOS_ABL003C</name>
</gene>
<dbReference type="InterPro" id="IPR050598">
    <property type="entry name" value="AminoAcid_Transporter"/>
</dbReference>
<dbReference type="EMBL" id="AE016815">
    <property type="protein sequence ID" value="AAS50768.1"/>
    <property type="molecule type" value="Genomic_DNA"/>
</dbReference>
<dbReference type="FunFam" id="1.20.1740.10:FF:000025">
    <property type="entry name" value="High-affinity methionine permease"/>
    <property type="match status" value="1"/>
</dbReference>
<keyword evidence="2 5" id="KW-0812">Transmembrane</keyword>
<dbReference type="GO" id="GO:0000102">
    <property type="term" value="F:L-methionine secondary active transmembrane transporter activity"/>
    <property type="evidence" value="ECO:0007669"/>
    <property type="project" value="EnsemblFungi"/>
</dbReference>
<sequence>MSQGTIFSQLKIRKKRQEVAFFESNADANDVEAGEHFITELDKGDKRLGLFSSIGLICNRMLGTGIFVVPAKIFQLTGSVYFALGLWVLGALIALAGLYVYMEFGTAIPRNGGEKNYLEFIFKKPKFFITSMYSAYVIFLGWAAGNSVMAAAMFLDAGKVEATRWRERGLGVAVIFFCFLVNSLSVKAGLYFQNILGVFKIGTIIFIAITGLVALGGHIDGAPGTENFRHSPSDLSPSAYTIVNALYQVIWSFVGYSNVNYALGEVKNPVRTLKIAGPSSLAVLGTLYLLVNVAFFAVVPMEILKDAGMNLTPKFFDIAFGDKARRASAIFIGLSALGNVCSVIFSQGRIVQQLGREGVLPFTSFFASSKPFNSPMAGLFQHMIICAITILAPPPGDAYDFVLNLISYPMNIINFILACGLIWIYWQRRQSKLEWNPPIRAGYFVTSFFLIANLYLIVAPYVPPPSGSSVYKSLPYYIHCVVTWAIFAVGSIYWLIWSRLLPKWNNYELVHSEVLGEDGFWRNKIVKKYAGEDSVSTPDGGSDSTLKEGFSGIGVKQSIVQ</sequence>
<feature type="transmembrane region" description="Helical" evidence="5">
    <location>
        <begin position="372"/>
        <end position="393"/>
    </location>
</feature>
<feature type="transmembrane region" description="Helical" evidence="5">
    <location>
        <begin position="438"/>
        <end position="462"/>
    </location>
</feature>
<dbReference type="Proteomes" id="UP000000591">
    <property type="component" value="Chromosome II"/>
</dbReference>
<evidence type="ECO:0000256" key="4">
    <source>
        <dbReference type="ARBA" id="ARBA00023136"/>
    </source>
</evidence>
<dbReference type="FunCoup" id="Q75DM0">
    <property type="interactions" value="333"/>
</dbReference>
<feature type="transmembrane region" description="Helical" evidence="5">
    <location>
        <begin position="48"/>
        <end position="68"/>
    </location>
</feature>
<keyword evidence="7" id="KW-1185">Reference proteome</keyword>
<reference evidence="6 7" key="1">
    <citation type="journal article" date="2004" name="Science">
        <title>The Ashbya gossypii genome as a tool for mapping the ancient Saccharomyces cerevisiae genome.</title>
        <authorList>
            <person name="Dietrich F.S."/>
            <person name="Voegeli S."/>
            <person name="Brachat S."/>
            <person name="Lerch A."/>
            <person name="Gates K."/>
            <person name="Steiner S."/>
            <person name="Mohr C."/>
            <person name="Pohlmann R."/>
            <person name="Luedi P."/>
            <person name="Choi S."/>
            <person name="Wing R.A."/>
            <person name="Flavier A."/>
            <person name="Gaffney T.D."/>
            <person name="Philippsen P."/>
        </authorList>
    </citation>
    <scope>NUCLEOTIDE SEQUENCE [LARGE SCALE GENOMIC DNA]</scope>
    <source>
        <strain evidence="7">ATCC 10895 / CBS 109.51 / FGSC 9923 / NRRL Y-1056</strain>
    </source>
</reference>
<dbReference type="GO" id="GO:1903692">
    <property type="term" value="P:methionine import across plasma membrane"/>
    <property type="evidence" value="ECO:0007669"/>
    <property type="project" value="EnsemblFungi"/>
</dbReference>
<feature type="transmembrane region" description="Helical" evidence="5">
    <location>
        <begin position="405"/>
        <end position="426"/>
    </location>
</feature>
<reference evidence="7" key="2">
    <citation type="journal article" date="2013" name="G3 (Bethesda)">
        <title>Genomes of Ashbya fungi isolated from insects reveal four mating-type loci, numerous translocations, lack of transposons, and distinct gene duplications.</title>
        <authorList>
            <person name="Dietrich F.S."/>
            <person name="Voegeli S."/>
            <person name="Kuo S."/>
            <person name="Philippsen P."/>
        </authorList>
    </citation>
    <scope>GENOME REANNOTATION</scope>
    <source>
        <strain evidence="7">ATCC 10895 / CBS 109.51 / FGSC 9923 / NRRL Y-1056</strain>
    </source>
</reference>
<dbReference type="GO" id="GO:0005886">
    <property type="term" value="C:plasma membrane"/>
    <property type="evidence" value="ECO:0007669"/>
    <property type="project" value="EnsemblFungi"/>
</dbReference>
<dbReference type="OrthoDB" id="5982228at2759"/>
<evidence type="ECO:0000256" key="3">
    <source>
        <dbReference type="ARBA" id="ARBA00022989"/>
    </source>
</evidence>
<name>Q75DM0_EREGS</name>
<accession>Q75DM0</accession>
<dbReference type="Gene3D" id="1.20.1740.10">
    <property type="entry name" value="Amino acid/polyamine transporter I"/>
    <property type="match status" value="1"/>
</dbReference>
<dbReference type="GO" id="GO:0042883">
    <property type="term" value="P:cysteine transport"/>
    <property type="evidence" value="ECO:0007669"/>
    <property type="project" value="EnsemblFungi"/>
</dbReference>
<organism evidence="6 7">
    <name type="scientific">Eremothecium gossypii (strain ATCC 10895 / CBS 109.51 / FGSC 9923 / NRRL Y-1056)</name>
    <name type="common">Yeast</name>
    <name type="synonym">Ashbya gossypii</name>
    <dbReference type="NCBI Taxonomy" id="284811"/>
    <lineage>
        <taxon>Eukaryota</taxon>
        <taxon>Fungi</taxon>
        <taxon>Dikarya</taxon>
        <taxon>Ascomycota</taxon>
        <taxon>Saccharomycotina</taxon>
        <taxon>Saccharomycetes</taxon>
        <taxon>Saccharomycetales</taxon>
        <taxon>Saccharomycetaceae</taxon>
        <taxon>Eremothecium</taxon>
    </lineage>
</organism>
<keyword evidence="4 5" id="KW-0472">Membrane</keyword>
<dbReference type="Pfam" id="PF13520">
    <property type="entry name" value="AA_permease_2"/>
    <property type="match status" value="1"/>
</dbReference>
<dbReference type="HOGENOM" id="CLU_013661_4_1_1"/>
<dbReference type="PANTHER" id="PTHR11785">
    <property type="entry name" value="AMINO ACID TRANSPORTER"/>
    <property type="match status" value="1"/>
</dbReference>
<dbReference type="GO" id="GO:0003333">
    <property type="term" value="P:amino acid transmembrane transport"/>
    <property type="evidence" value="ECO:0000318"/>
    <property type="project" value="GO_Central"/>
</dbReference>
<dbReference type="OMA" id="LYMFVNI"/>
<dbReference type="eggNOG" id="KOG1287">
    <property type="taxonomic scope" value="Eukaryota"/>
</dbReference>
<dbReference type="KEGG" id="ago:AGOS_ABL003C"/>
<proteinExistence type="predicted"/>
<feature type="transmembrane region" description="Helical" evidence="5">
    <location>
        <begin position="197"/>
        <end position="219"/>
    </location>
</feature>
<feature type="transmembrane region" description="Helical" evidence="5">
    <location>
        <begin position="80"/>
        <end position="101"/>
    </location>
</feature>
<dbReference type="InParanoid" id="Q75DM0"/>
<dbReference type="GeneID" id="4619036"/>
<dbReference type="InterPro" id="IPR002293">
    <property type="entry name" value="AA/rel_permease1"/>
</dbReference>
<evidence type="ECO:0000313" key="6">
    <source>
        <dbReference type="EMBL" id="AAS50768.1"/>
    </source>
</evidence>
<evidence type="ECO:0000256" key="2">
    <source>
        <dbReference type="ARBA" id="ARBA00022692"/>
    </source>
</evidence>
<dbReference type="AlphaFoldDB" id="Q75DM0"/>
<feature type="transmembrane region" description="Helical" evidence="5">
    <location>
        <begin position="474"/>
        <end position="496"/>
    </location>
</feature>
<dbReference type="PIRSF" id="PIRSF006060">
    <property type="entry name" value="AA_transporter"/>
    <property type="match status" value="1"/>
</dbReference>
<protein>
    <submittedName>
        <fullName evidence="6">ABL003Cp</fullName>
    </submittedName>
</protein>
<dbReference type="PANTHER" id="PTHR11785:SF498">
    <property type="entry name" value="HIGH-AFFINITY METHIONINE PERMEASE"/>
    <property type="match status" value="1"/>
</dbReference>
<dbReference type="GO" id="GO:0015179">
    <property type="term" value="F:L-amino acid transmembrane transporter activity"/>
    <property type="evidence" value="ECO:0000318"/>
    <property type="project" value="GO_Central"/>
</dbReference>
<evidence type="ECO:0000256" key="1">
    <source>
        <dbReference type="ARBA" id="ARBA00004141"/>
    </source>
</evidence>
<feature type="transmembrane region" description="Helical" evidence="5">
    <location>
        <begin position="239"/>
        <end position="263"/>
    </location>
</feature>
<comment type="subcellular location">
    <subcellularLocation>
        <location evidence="1">Membrane</location>
        <topology evidence="1">Multi-pass membrane protein</topology>
    </subcellularLocation>
</comment>
<keyword evidence="3 5" id="KW-1133">Transmembrane helix</keyword>
<feature type="transmembrane region" description="Helical" evidence="5">
    <location>
        <begin position="133"/>
        <end position="155"/>
    </location>
</feature>
<feature type="transmembrane region" description="Helical" evidence="5">
    <location>
        <begin position="329"/>
        <end position="351"/>
    </location>
</feature>
<feature type="transmembrane region" description="Helical" evidence="5">
    <location>
        <begin position="170"/>
        <end position="190"/>
    </location>
</feature>
<evidence type="ECO:0000256" key="5">
    <source>
        <dbReference type="SAM" id="Phobius"/>
    </source>
</evidence>
<feature type="transmembrane region" description="Helical" evidence="5">
    <location>
        <begin position="275"/>
        <end position="299"/>
    </location>
</feature>
<dbReference type="STRING" id="284811.Q75DM0"/>